<reference evidence="2 3" key="1">
    <citation type="submission" date="2018-07" db="EMBL/GenBank/DDBJ databases">
        <title>Genome sequence of Rhodococcus rhodnii ATCC 35071 from Rhodnius prolixus.</title>
        <authorList>
            <person name="Patel V."/>
            <person name="Vogel K.J."/>
        </authorList>
    </citation>
    <scope>NUCLEOTIDE SEQUENCE [LARGE SCALE GENOMIC DNA]</scope>
    <source>
        <strain evidence="2 3">ATCC 35071</strain>
    </source>
</reference>
<sequence>MNDPPEPSELVTALVSNSHKFARLAGSFAPDGYPRTWLRALGIFEDHGELRVSEFAAHDRCSQPTATTTIRKLIDLGYLTRRIDPEDARAIQVTMTESGREFLHTGRRAVAESITPLFADLEPDQLRRISDGLTEMRRALTAALAPAATGER</sequence>
<comment type="caution">
    <text evidence="2">The sequence shown here is derived from an EMBL/GenBank/DDBJ whole genome shotgun (WGS) entry which is preliminary data.</text>
</comment>
<evidence type="ECO:0000313" key="3">
    <source>
        <dbReference type="Proteomes" id="UP000471120"/>
    </source>
</evidence>
<dbReference type="Gene3D" id="1.10.10.10">
    <property type="entry name" value="Winged helix-like DNA-binding domain superfamily/Winged helix DNA-binding domain"/>
    <property type="match status" value="1"/>
</dbReference>
<dbReference type="Proteomes" id="UP000471120">
    <property type="component" value="Unassembled WGS sequence"/>
</dbReference>
<dbReference type="SMART" id="SM00347">
    <property type="entry name" value="HTH_MARR"/>
    <property type="match status" value="1"/>
</dbReference>
<dbReference type="PANTHER" id="PTHR39515:SF2">
    <property type="entry name" value="HTH-TYPE TRANSCRIPTIONAL REGULATOR RV0880"/>
    <property type="match status" value="1"/>
</dbReference>
<dbReference type="EMBL" id="QRCM01000001">
    <property type="protein sequence ID" value="TXG92147.1"/>
    <property type="molecule type" value="Genomic_DNA"/>
</dbReference>
<dbReference type="PROSITE" id="PS50995">
    <property type="entry name" value="HTH_MARR_2"/>
    <property type="match status" value="1"/>
</dbReference>
<dbReference type="AlphaFoldDB" id="A0A6P2CH95"/>
<proteinExistence type="predicted"/>
<dbReference type="GO" id="GO:0003700">
    <property type="term" value="F:DNA-binding transcription factor activity"/>
    <property type="evidence" value="ECO:0007669"/>
    <property type="project" value="InterPro"/>
</dbReference>
<dbReference type="RefSeq" id="WP_040773085.1">
    <property type="nucleotide sequence ID" value="NZ_QRCM01000001.1"/>
</dbReference>
<accession>A0A6P2CH95</accession>
<organism evidence="2 3">
    <name type="scientific">Rhodococcus rhodnii</name>
    <dbReference type="NCBI Taxonomy" id="38312"/>
    <lineage>
        <taxon>Bacteria</taxon>
        <taxon>Bacillati</taxon>
        <taxon>Actinomycetota</taxon>
        <taxon>Actinomycetes</taxon>
        <taxon>Mycobacteriales</taxon>
        <taxon>Nocardiaceae</taxon>
        <taxon>Rhodococcus</taxon>
    </lineage>
</organism>
<dbReference type="PANTHER" id="PTHR39515">
    <property type="entry name" value="CONSERVED PROTEIN"/>
    <property type="match status" value="1"/>
</dbReference>
<gene>
    <name evidence="2" type="ORF">DW322_20695</name>
</gene>
<dbReference type="SUPFAM" id="SSF46785">
    <property type="entry name" value="Winged helix' DNA-binding domain"/>
    <property type="match status" value="1"/>
</dbReference>
<dbReference type="Pfam" id="PF01047">
    <property type="entry name" value="MarR"/>
    <property type="match status" value="1"/>
</dbReference>
<dbReference type="InterPro" id="IPR000835">
    <property type="entry name" value="HTH_MarR-typ"/>
</dbReference>
<dbReference type="InterPro" id="IPR036390">
    <property type="entry name" value="WH_DNA-bd_sf"/>
</dbReference>
<evidence type="ECO:0000313" key="2">
    <source>
        <dbReference type="EMBL" id="TXG92147.1"/>
    </source>
</evidence>
<dbReference type="InterPro" id="IPR052526">
    <property type="entry name" value="HTH-type_Bedaq_tolerance"/>
</dbReference>
<dbReference type="InterPro" id="IPR036388">
    <property type="entry name" value="WH-like_DNA-bd_sf"/>
</dbReference>
<evidence type="ECO:0000259" key="1">
    <source>
        <dbReference type="PROSITE" id="PS50995"/>
    </source>
</evidence>
<feature type="domain" description="HTH marR-type" evidence="1">
    <location>
        <begin position="7"/>
        <end position="138"/>
    </location>
</feature>
<protein>
    <submittedName>
        <fullName evidence="2">MarR family transcriptional regulator</fullName>
    </submittedName>
</protein>
<name>A0A6P2CH95_9NOCA</name>